<name>L1J647_GUITC</name>
<reference evidence="3" key="2">
    <citation type="submission" date="2012-11" db="EMBL/GenBank/DDBJ databases">
        <authorList>
            <person name="Kuo A."/>
            <person name="Curtis B.A."/>
            <person name="Tanifuji G."/>
            <person name="Burki F."/>
            <person name="Gruber A."/>
            <person name="Irimia M."/>
            <person name="Maruyama S."/>
            <person name="Arias M.C."/>
            <person name="Ball S.G."/>
            <person name="Gile G.H."/>
            <person name="Hirakawa Y."/>
            <person name="Hopkins J.F."/>
            <person name="Rensing S.A."/>
            <person name="Schmutz J."/>
            <person name="Symeonidi A."/>
            <person name="Elias M."/>
            <person name="Eveleigh R.J."/>
            <person name="Herman E.K."/>
            <person name="Klute M.J."/>
            <person name="Nakayama T."/>
            <person name="Obornik M."/>
            <person name="Reyes-Prieto A."/>
            <person name="Armbrust E.V."/>
            <person name="Aves S.J."/>
            <person name="Beiko R.G."/>
            <person name="Coutinho P."/>
            <person name="Dacks J.B."/>
            <person name="Durnford D.G."/>
            <person name="Fast N.M."/>
            <person name="Green B.R."/>
            <person name="Grisdale C."/>
            <person name="Hempe F."/>
            <person name="Henrissat B."/>
            <person name="Hoppner M.P."/>
            <person name="Ishida K.-I."/>
            <person name="Kim E."/>
            <person name="Koreny L."/>
            <person name="Kroth P.G."/>
            <person name="Liu Y."/>
            <person name="Malik S.-B."/>
            <person name="Maier U.G."/>
            <person name="McRose D."/>
            <person name="Mock T."/>
            <person name="Neilson J.A."/>
            <person name="Onodera N.T."/>
            <person name="Poole A.M."/>
            <person name="Pritham E.J."/>
            <person name="Richards T.A."/>
            <person name="Rocap G."/>
            <person name="Roy S.W."/>
            <person name="Sarai C."/>
            <person name="Schaack S."/>
            <person name="Shirato S."/>
            <person name="Slamovits C.H."/>
            <person name="Spencer D.F."/>
            <person name="Suzuki S."/>
            <person name="Worden A.Z."/>
            <person name="Zauner S."/>
            <person name="Barry K."/>
            <person name="Bell C."/>
            <person name="Bharti A.K."/>
            <person name="Crow J.A."/>
            <person name="Grimwood J."/>
            <person name="Kramer R."/>
            <person name="Lindquist E."/>
            <person name="Lucas S."/>
            <person name="Salamov A."/>
            <person name="McFadden G.I."/>
            <person name="Lane C.E."/>
            <person name="Keeling P.J."/>
            <person name="Gray M.W."/>
            <person name="Grigoriev I.V."/>
            <person name="Archibald J.M."/>
        </authorList>
    </citation>
    <scope>NUCLEOTIDE SEQUENCE</scope>
    <source>
        <strain evidence="3">CCMP2712</strain>
    </source>
</reference>
<proteinExistence type="predicted"/>
<organism evidence="1">
    <name type="scientific">Guillardia theta (strain CCMP2712)</name>
    <name type="common">Cryptophyte</name>
    <dbReference type="NCBI Taxonomy" id="905079"/>
    <lineage>
        <taxon>Eukaryota</taxon>
        <taxon>Cryptophyceae</taxon>
        <taxon>Pyrenomonadales</taxon>
        <taxon>Geminigeraceae</taxon>
        <taxon>Guillardia</taxon>
    </lineage>
</organism>
<accession>L1J647</accession>
<dbReference type="AlphaFoldDB" id="L1J647"/>
<dbReference type="RefSeq" id="XP_005830998.1">
    <property type="nucleotide sequence ID" value="XM_005830941.1"/>
</dbReference>
<evidence type="ECO:0000313" key="1">
    <source>
        <dbReference type="EMBL" id="EKX44018.1"/>
    </source>
</evidence>
<protein>
    <submittedName>
        <fullName evidence="1 2">Uncharacterized protein</fullName>
    </submittedName>
</protein>
<dbReference type="KEGG" id="gtt:GUITHDRAFT_153131"/>
<dbReference type="EnsemblProtists" id="EKX44018">
    <property type="protein sequence ID" value="EKX44018"/>
    <property type="gene ID" value="GUITHDRAFT_153131"/>
</dbReference>
<sequence length="60" mass="6342">MRDASLCWGLISTHEGLAVVSMRVILSSRPIAHVSLALPQRFRLAGGGAGPPLLTELSCK</sequence>
<keyword evidence="3" id="KW-1185">Reference proteome</keyword>
<reference evidence="2" key="3">
    <citation type="submission" date="2016-03" db="UniProtKB">
        <authorList>
            <consortium name="EnsemblProtists"/>
        </authorList>
    </citation>
    <scope>IDENTIFICATION</scope>
</reference>
<evidence type="ECO:0000313" key="2">
    <source>
        <dbReference type="EnsemblProtists" id="EKX44018"/>
    </source>
</evidence>
<evidence type="ECO:0000313" key="3">
    <source>
        <dbReference type="Proteomes" id="UP000011087"/>
    </source>
</evidence>
<gene>
    <name evidence="1" type="ORF">GUITHDRAFT_153131</name>
</gene>
<dbReference type="EMBL" id="JH993007">
    <property type="protein sequence ID" value="EKX44018.1"/>
    <property type="molecule type" value="Genomic_DNA"/>
</dbReference>
<dbReference type="Proteomes" id="UP000011087">
    <property type="component" value="Unassembled WGS sequence"/>
</dbReference>
<dbReference type="HOGENOM" id="CLU_2946538_0_0_1"/>
<reference evidence="1 3" key="1">
    <citation type="journal article" date="2012" name="Nature">
        <title>Algal genomes reveal evolutionary mosaicism and the fate of nucleomorphs.</title>
        <authorList>
            <consortium name="DOE Joint Genome Institute"/>
            <person name="Curtis B.A."/>
            <person name="Tanifuji G."/>
            <person name="Burki F."/>
            <person name="Gruber A."/>
            <person name="Irimia M."/>
            <person name="Maruyama S."/>
            <person name="Arias M.C."/>
            <person name="Ball S.G."/>
            <person name="Gile G.H."/>
            <person name="Hirakawa Y."/>
            <person name="Hopkins J.F."/>
            <person name="Kuo A."/>
            <person name="Rensing S.A."/>
            <person name="Schmutz J."/>
            <person name="Symeonidi A."/>
            <person name="Elias M."/>
            <person name="Eveleigh R.J."/>
            <person name="Herman E.K."/>
            <person name="Klute M.J."/>
            <person name="Nakayama T."/>
            <person name="Obornik M."/>
            <person name="Reyes-Prieto A."/>
            <person name="Armbrust E.V."/>
            <person name="Aves S.J."/>
            <person name="Beiko R.G."/>
            <person name="Coutinho P."/>
            <person name="Dacks J.B."/>
            <person name="Durnford D.G."/>
            <person name="Fast N.M."/>
            <person name="Green B.R."/>
            <person name="Grisdale C.J."/>
            <person name="Hempel F."/>
            <person name="Henrissat B."/>
            <person name="Hoppner M.P."/>
            <person name="Ishida K."/>
            <person name="Kim E."/>
            <person name="Koreny L."/>
            <person name="Kroth P.G."/>
            <person name="Liu Y."/>
            <person name="Malik S.B."/>
            <person name="Maier U.G."/>
            <person name="McRose D."/>
            <person name="Mock T."/>
            <person name="Neilson J.A."/>
            <person name="Onodera N.T."/>
            <person name="Poole A.M."/>
            <person name="Pritham E.J."/>
            <person name="Richards T.A."/>
            <person name="Rocap G."/>
            <person name="Roy S.W."/>
            <person name="Sarai C."/>
            <person name="Schaack S."/>
            <person name="Shirato S."/>
            <person name="Slamovits C.H."/>
            <person name="Spencer D.F."/>
            <person name="Suzuki S."/>
            <person name="Worden A.Z."/>
            <person name="Zauner S."/>
            <person name="Barry K."/>
            <person name="Bell C."/>
            <person name="Bharti A.K."/>
            <person name="Crow J.A."/>
            <person name="Grimwood J."/>
            <person name="Kramer R."/>
            <person name="Lindquist E."/>
            <person name="Lucas S."/>
            <person name="Salamov A."/>
            <person name="McFadden G.I."/>
            <person name="Lane C.E."/>
            <person name="Keeling P.J."/>
            <person name="Gray M.W."/>
            <person name="Grigoriev I.V."/>
            <person name="Archibald J.M."/>
        </authorList>
    </citation>
    <scope>NUCLEOTIDE SEQUENCE</scope>
    <source>
        <strain evidence="1 3">CCMP2712</strain>
    </source>
</reference>
<dbReference type="GeneID" id="17300608"/>
<dbReference type="PaxDb" id="55529-EKX44018"/>